<dbReference type="Gene3D" id="3.30.160.60">
    <property type="entry name" value="Classic Zinc Finger"/>
    <property type="match status" value="1"/>
</dbReference>
<proteinExistence type="predicted"/>
<dbReference type="SUPFAM" id="SSF57667">
    <property type="entry name" value="beta-beta-alpha zinc fingers"/>
    <property type="match status" value="2"/>
</dbReference>
<dbReference type="PROSITE" id="PS00028">
    <property type="entry name" value="ZINC_FINGER_C2H2_1"/>
    <property type="match status" value="1"/>
</dbReference>
<feature type="compositionally biased region" description="Low complexity" evidence="6">
    <location>
        <begin position="138"/>
        <end position="155"/>
    </location>
</feature>
<dbReference type="PANTHER" id="PTHR14003">
    <property type="entry name" value="TRANSCRIPTIONAL REPRESSOR PROTEIN YY"/>
    <property type="match status" value="1"/>
</dbReference>
<evidence type="ECO:0000259" key="7">
    <source>
        <dbReference type="PROSITE" id="PS50157"/>
    </source>
</evidence>
<keyword evidence="9" id="KW-1185">Reference proteome</keyword>
<keyword evidence="2" id="KW-0677">Repeat</keyword>
<feature type="compositionally biased region" description="Low complexity" evidence="6">
    <location>
        <begin position="100"/>
        <end position="112"/>
    </location>
</feature>
<dbReference type="Proteomes" id="UP001195769">
    <property type="component" value="Unassembled WGS sequence"/>
</dbReference>
<feature type="region of interest" description="Disordered" evidence="6">
    <location>
        <begin position="138"/>
        <end position="157"/>
    </location>
</feature>
<keyword evidence="1" id="KW-0479">Metal-binding</keyword>
<dbReference type="InterPro" id="IPR036236">
    <property type="entry name" value="Znf_C2H2_sf"/>
</dbReference>
<accession>A0AAD4DT06</accession>
<comment type="caution">
    <text evidence="8">The sequence shown here is derived from an EMBL/GenBank/DDBJ whole genome shotgun (WGS) entry which is preliminary data.</text>
</comment>
<evidence type="ECO:0000313" key="8">
    <source>
        <dbReference type="EMBL" id="KAG1893212.1"/>
    </source>
</evidence>
<keyword evidence="3 5" id="KW-0863">Zinc-finger</keyword>
<evidence type="ECO:0000256" key="2">
    <source>
        <dbReference type="ARBA" id="ARBA00022737"/>
    </source>
</evidence>
<dbReference type="GO" id="GO:0008270">
    <property type="term" value="F:zinc ion binding"/>
    <property type="evidence" value="ECO:0007669"/>
    <property type="project" value="UniProtKB-KW"/>
</dbReference>
<dbReference type="RefSeq" id="XP_041218788.1">
    <property type="nucleotide sequence ID" value="XM_041368350.1"/>
</dbReference>
<protein>
    <recommendedName>
        <fullName evidence="7">C2H2-type domain-containing protein</fullName>
    </recommendedName>
</protein>
<dbReference type="PROSITE" id="PS50157">
    <property type="entry name" value="ZINC_FINGER_C2H2_2"/>
    <property type="match status" value="1"/>
</dbReference>
<name>A0AAD4DT06_9AGAM</name>
<dbReference type="GO" id="GO:0005667">
    <property type="term" value="C:transcription regulator complex"/>
    <property type="evidence" value="ECO:0007669"/>
    <property type="project" value="TreeGrafter"/>
</dbReference>
<sequence>MPKTYACSICNQAFPKFADCKAHEAMHSPENAYFCTWEGCNFVTLHKASFHYHTDVHTGKQRFVCPHDGCDYRTHTSSNITQHRKKEHGYVPRPCSRRGPSATNSSGAQSSSQPPPPAEPLPFGTLHQYQYQLQPMQPQPMQSYPTQYQPQSTQYQPPPPIHNQSLEVLYGPAGTAHDYTMYTGPARAPNGWTEGCLCPELMQRRPSEMPGVPLKFQSSLDATAWNLCPCMILTSPHASSIENLTYIVPDISIVLHFSDILENVVMEFRTHRSSNNFLRLLWRQPHSMKISDVEASPIARTFQESEAGTAKPALGKLGWSIEN</sequence>
<dbReference type="GO" id="GO:0000978">
    <property type="term" value="F:RNA polymerase II cis-regulatory region sequence-specific DNA binding"/>
    <property type="evidence" value="ECO:0007669"/>
    <property type="project" value="TreeGrafter"/>
</dbReference>
<dbReference type="GO" id="GO:0031519">
    <property type="term" value="C:PcG protein complex"/>
    <property type="evidence" value="ECO:0007669"/>
    <property type="project" value="TreeGrafter"/>
</dbReference>
<dbReference type="InterPro" id="IPR013087">
    <property type="entry name" value="Znf_C2H2_type"/>
</dbReference>
<dbReference type="GO" id="GO:0000785">
    <property type="term" value="C:chromatin"/>
    <property type="evidence" value="ECO:0007669"/>
    <property type="project" value="TreeGrafter"/>
</dbReference>
<evidence type="ECO:0000256" key="3">
    <source>
        <dbReference type="ARBA" id="ARBA00022771"/>
    </source>
</evidence>
<organism evidence="8 9">
    <name type="scientific">Suillus fuscotomentosus</name>
    <dbReference type="NCBI Taxonomy" id="1912939"/>
    <lineage>
        <taxon>Eukaryota</taxon>
        <taxon>Fungi</taxon>
        <taxon>Dikarya</taxon>
        <taxon>Basidiomycota</taxon>
        <taxon>Agaricomycotina</taxon>
        <taxon>Agaricomycetes</taxon>
        <taxon>Agaricomycetidae</taxon>
        <taxon>Boletales</taxon>
        <taxon>Suillineae</taxon>
        <taxon>Suillaceae</taxon>
        <taxon>Suillus</taxon>
    </lineage>
</organism>
<dbReference type="SMART" id="SM00355">
    <property type="entry name" value="ZnF_C2H2"/>
    <property type="match status" value="3"/>
</dbReference>
<evidence type="ECO:0000256" key="4">
    <source>
        <dbReference type="ARBA" id="ARBA00022833"/>
    </source>
</evidence>
<dbReference type="GO" id="GO:0000981">
    <property type="term" value="F:DNA-binding transcription factor activity, RNA polymerase II-specific"/>
    <property type="evidence" value="ECO:0007669"/>
    <property type="project" value="TreeGrafter"/>
</dbReference>
<dbReference type="AlphaFoldDB" id="A0AAD4DT06"/>
<evidence type="ECO:0000256" key="6">
    <source>
        <dbReference type="SAM" id="MobiDB-lite"/>
    </source>
</evidence>
<dbReference type="PANTHER" id="PTHR14003:SF19">
    <property type="entry name" value="YY2 TRANSCRIPTION FACTOR"/>
    <property type="match status" value="1"/>
</dbReference>
<dbReference type="GeneID" id="64662648"/>
<keyword evidence="4" id="KW-0862">Zinc</keyword>
<evidence type="ECO:0000256" key="5">
    <source>
        <dbReference type="PROSITE-ProRule" id="PRU00042"/>
    </source>
</evidence>
<evidence type="ECO:0000256" key="1">
    <source>
        <dbReference type="ARBA" id="ARBA00022723"/>
    </source>
</evidence>
<feature type="region of interest" description="Disordered" evidence="6">
    <location>
        <begin position="76"/>
        <end position="123"/>
    </location>
</feature>
<gene>
    <name evidence="8" type="ORF">F5891DRAFT_1196740</name>
</gene>
<evidence type="ECO:0000313" key="9">
    <source>
        <dbReference type="Proteomes" id="UP001195769"/>
    </source>
</evidence>
<feature type="domain" description="C2H2-type" evidence="7">
    <location>
        <begin position="5"/>
        <end position="32"/>
    </location>
</feature>
<dbReference type="EMBL" id="JABBWK010000106">
    <property type="protein sequence ID" value="KAG1893212.1"/>
    <property type="molecule type" value="Genomic_DNA"/>
</dbReference>
<reference evidence="8" key="1">
    <citation type="journal article" date="2020" name="New Phytol.">
        <title>Comparative genomics reveals dynamic genome evolution in host specialist ectomycorrhizal fungi.</title>
        <authorList>
            <person name="Lofgren L.A."/>
            <person name="Nguyen N.H."/>
            <person name="Vilgalys R."/>
            <person name="Ruytinx J."/>
            <person name="Liao H.L."/>
            <person name="Branco S."/>
            <person name="Kuo A."/>
            <person name="LaButti K."/>
            <person name="Lipzen A."/>
            <person name="Andreopoulos W."/>
            <person name="Pangilinan J."/>
            <person name="Riley R."/>
            <person name="Hundley H."/>
            <person name="Na H."/>
            <person name="Barry K."/>
            <person name="Grigoriev I.V."/>
            <person name="Stajich J.E."/>
            <person name="Kennedy P.G."/>
        </authorList>
    </citation>
    <scope>NUCLEOTIDE SEQUENCE</scope>
    <source>
        <strain evidence="8">FC203</strain>
    </source>
</reference>